<dbReference type="GeneID" id="93579871"/>
<dbReference type="VEuPathDB" id="FungiDB:ASPBRDRAFT_55399"/>
<evidence type="ECO:0000313" key="6">
    <source>
        <dbReference type="EMBL" id="OJJ72177.1"/>
    </source>
</evidence>
<protein>
    <recommendedName>
        <fullName evidence="5">MYND-type domain-containing protein</fullName>
    </recommendedName>
</protein>
<dbReference type="PROSITE" id="PS50865">
    <property type="entry name" value="ZF_MYND_2"/>
    <property type="match status" value="1"/>
</dbReference>
<keyword evidence="2 4" id="KW-0863">Zinc-finger</keyword>
<dbReference type="OrthoDB" id="5282002at2759"/>
<evidence type="ECO:0000259" key="5">
    <source>
        <dbReference type="PROSITE" id="PS50865"/>
    </source>
</evidence>
<gene>
    <name evidence="6" type="ORF">ASPBRDRAFT_55399</name>
</gene>
<dbReference type="InterPro" id="IPR002893">
    <property type="entry name" value="Znf_MYND"/>
</dbReference>
<dbReference type="GO" id="GO:0008270">
    <property type="term" value="F:zinc ion binding"/>
    <property type="evidence" value="ECO:0007669"/>
    <property type="project" value="UniProtKB-KW"/>
</dbReference>
<dbReference type="SUPFAM" id="SSF144232">
    <property type="entry name" value="HIT/MYND zinc finger-like"/>
    <property type="match status" value="1"/>
</dbReference>
<organism evidence="6 7">
    <name type="scientific">Aspergillus brasiliensis (strain CBS 101740 / IMI 381727 / IBT 21946)</name>
    <dbReference type="NCBI Taxonomy" id="767769"/>
    <lineage>
        <taxon>Eukaryota</taxon>
        <taxon>Fungi</taxon>
        <taxon>Dikarya</taxon>
        <taxon>Ascomycota</taxon>
        <taxon>Pezizomycotina</taxon>
        <taxon>Eurotiomycetes</taxon>
        <taxon>Eurotiomycetidae</taxon>
        <taxon>Eurotiales</taxon>
        <taxon>Aspergillaceae</taxon>
        <taxon>Aspergillus</taxon>
        <taxon>Aspergillus subgen. Circumdati</taxon>
    </lineage>
</organism>
<sequence>MISPQLICANWNSGSSDCETTGKYGCKNCRLVTYCSPGCQRSHWPQHRASCKSPLGKETWQPAWSIEGRTPSFMGDGPGAVFGDKKYLWGNVPAFDVLQLDRNEGTEYTDPMSILFAASGDLRHVVKTIAELPSSFSRPIEITLNDRDFDIVARNAILLLLALVVDDADTAVDCMIHLWYSALIRESDLEVLQQQVRPLINEVCLKTAARPPNTLLAKTWTFGERSLRIVLQKSAWNQLLQFLDVPSGLDAQRAQRIRQNITLAESRRDYRDRYLCLMSPVHRIAFHKFREDGLLVPFGYPRSEFQVPNPTLFNTGSTTWPMPDNADPRHSWPAEEVERTPSGTATADLYGKLFFYLRSTISSFLSRLRHVNTSFKLLHMDATSLPDHLEPESFSRIDVSNISDGGWLGIHRTLLYMIPLLQPPIKNPHATLITLFMNAIDETITTTDQTRDFMVSSQKVLQYLPPKQKPTSQHDPQLIKFYMATDLVTDYEYAFKRYSERLEFQEAAALINAEIKNPHTIIKRWPGRLTLLPGQLGAQEEFDRCLGGGLSGKERYVEWRRTG</sequence>
<name>A0A1L9UKE2_ASPBC</name>
<evidence type="ECO:0000256" key="2">
    <source>
        <dbReference type="ARBA" id="ARBA00022771"/>
    </source>
</evidence>
<evidence type="ECO:0000256" key="3">
    <source>
        <dbReference type="ARBA" id="ARBA00022833"/>
    </source>
</evidence>
<proteinExistence type="predicted"/>
<keyword evidence="7" id="KW-1185">Reference proteome</keyword>
<evidence type="ECO:0000313" key="7">
    <source>
        <dbReference type="Proteomes" id="UP000184499"/>
    </source>
</evidence>
<dbReference type="EMBL" id="KV878684">
    <property type="protein sequence ID" value="OJJ72177.1"/>
    <property type="molecule type" value="Genomic_DNA"/>
</dbReference>
<dbReference type="OMA" id="HKLDCKS"/>
<dbReference type="AlphaFoldDB" id="A0A1L9UKE2"/>
<keyword evidence="1" id="KW-0479">Metal-binding</keyword>
<reference evidence="7" key="1">
    <citation type="journal article" date="2017" name="Genome Biol.">
        <title>Comparative genomics reveals high biological diversity and specific adaptations in the industrially and medically important fungal genus Aspergillus.</title>
        <authorList>
            <person name="de Vries R.P."/>
            <person name="Riley R."/>
            <person name="Wiebenga A."/>
            <person name="Aguilar-Osorio G."/>
            <person name="Amillis S."/>
            <person name="Uchima C.A."/>
            <person name="Anderluh G."/>
            <person name="Asadollahi M."/>
            <person name="Askin M."/>
            <person name="Barry K."/>
            <person name="Battaglia E."/>
            <person name="Bayram O."/>
            <person name="Benocci T."/>
            <person name="Braus-Stromeyer S.A."/>
            <person name="Caldana C."/>
            <person name="Canovas D."/>
            <person name="Cerqueira G.C."/>
            <person name="Chen F."/>
            <person name="Chen W."/>
            <person name="Choi C."/>
            <person name="Clum A."/>
            <person name="Dos Santos R.A."/>
            <person name="Damasio A.R."/>
            <person name="Diallinas G."/>
            <person name="Emri T."/>
            <person name="Fekete E."/>
            <person name="Flipphi M."/>
            <person name="Freyberg S."/>
            <person name="Gallo A."/>
            <person name="Gournas C."/>
            <person name="Habgood R."/>
            <person name="Hainaut M."/>
            <person name="Harispe M.L."/>
            <person name="Henrissat B."/>
            <person name="Hilden K.S."/>
            <person name="Hope R."/>
            <person name="Hossain A."/>
            <person name="Karabika E."/>
            <person name="Karaffa L."/>
            <person name="Karanyi Z."/>
            <person name="Krasevec N."/>
            <person name="Kuo A."/>
            <person name="Kusch H."/>
            <person name="LaButti K."/>
            <person name="Lagendijk E.L."/>
            <person name="Lapidus A."/>
            <person name="Levasseur A."/>
            <person name="Lindquist E."/>
            <person name="Lipzen A."/>
            <person name="Logrieco A.F."/>
            <person name="MacCabe A."/>
            <person name="Maekelae M.R."/>
            <person name="Malavazi I."/>
            <person name="Melin P."/>
            <person name="Meyer V."/>
            <person name="Mielnichuk N."/>
            <person name="Miskei M."/>
            <person name="Molnar A.P."/>
            <person name="Mule G."/>
            <person name="Ngan C.Y."/>
            <person name="Orejas M."/>
            <person name="Orosz E."/>
            <person name="Ouedraogo J.P."/>
            <person name="Overkamp K.M."/>
            <person name="Park H.-S."/>
            <person name="Perrone G."/>
            <person name="Piumi F."/>
            <person name="Punt P.J."/>
            <person name="Ram A.F."/>
            <person name="Ramon A."/>
            <person name="Rauscher S."/>
            <person name="Record E."/>
            <person name="Riano-Pachon D.M."/>
            <person name="Robert V."/>
            <person name="Roehrig J."/>
            <person name="Ruller R."/>
            <person name="Salamov A."/>
            <person name="Salih N.S."/>
            <person name="Samson R.A."/>
            <person name="Sandor E."/>
            <person name="Sanguinetti M."/>
            <person name="Schuetze T."/>
            <person name="Sepcic K."/>
            <person name="Shelest E."/>
            <person name="Sherlock G."/>
            <person name="Sophianopoulou V."/>
            <person name="Squina F.M."/>
            <person name="Sun H."/>
            <person name="Susca A."/>
            <person name="Todd R.B."/>
            <person name="Tsang A."/>
            <person name="Unkles S.E."/>
            <person name="van de Wiele N."/>
            <person name="van Rossen-Uffink D."/>
            <person name="Oliveira J.V."/>
            <person name="Vesth T.C."/>
            <person name="Visser J."/>
            <person name="Yu J.-H."/>
            <person name="Zhou M."/>
            <person name="Andersen M.R."/>
            <person name="Archer D.B."/>
            <person name="Baker S.E."/>
            <person name="Benoit I."/>
            <person name="Brakhage A.A."/>
            <person name="Braus G.H."/>
            <person name="Fischer R."/>
            <person name="Frisvad J.C."/>
            <person name="Goldman G.H."/>
            <person name="Houbraken J."/>
            <person name="Oakley B."/>
            <person name="Pocsi I."/>
            <person name="Scazzocchio C."/>
            <person name="Seiboth B."/>
            <person name="vanKuyk P.A."/>
            <person name="Wortman J."/>
            <person name="Dyer P.S."/>
            <person name="Grigoriev I.V."/>
        </authorList>
    </citation>
    <scope>NUCLEOTIDE SEQUENCE [LARGE SCALE GENOMIC DNA]</scope>
    <source>
        <strain evidence="7">CBS 101740 / IMI 381727 / IBT 21946</strain>
    </source>
</reference>
<dbReference type="InterPro" id="IPR027974">
    <property type="entry name" value="DUF4470"/>
</dbReference>
<accession>A0A1L9UKE2</accession>
<dbReference type="Pfam" id="PF01753">
    <property type="entry name" value="zf-MYND"/>
    <property type="match status" value="1"/>
</dbReference>
<keyword evidence="3" id="KW-0862">Zinc</keyword>
<dbReference type="STRING" id="767769.A0A1L9UKE2"/>
<evidence type="ECO:0000256" key="1">
    <source>
        <dbReference type="ARBA" id="ARBA00022723"/>
    </source>
</evidence>
<feature type="domain" description="MYND-type" evidence="5">
    <location>
        <begin position="5"/>
        <end position="51"/>
    </location>
</feature>
<dbReference type="RefSeq" id="XP_067479425.1">
    <property type="nucleotide sequence ID" value="XM_067627383.1"/>
</dbReference>
<evidence type="ECO:0000256" key="4">
    <source>
        <dbReference type="PROSITE-ProRule" id="PRU00134"/>
    </source>
</evidence>
<dbReference type="Proteomes" id="UP000184499">
    <property type="component" value="Unassembled WGS sequence"/>
</dbReference>
<dbReference type="Pfam" id="PF14737">
    <property type="entry name" value="DUF4470"/>
    <property type="match status" value="1"/>
</dbReference>
<dbReference type="Gene3D" id="6.10.140.2220">
    <property type="match status" value="1"/>
</dbReference>